<keyword evidence="2 7" id="KW-0813">Transport</keyword>
<dbReference type="GO" id="GO:0010181">
    <property type="term" value="F:FMN binding"/>
    <property type="evidence" value="ECO:0007669"/>
    <property type="project" value="UniProtKB-UniRule"/>
</dbReference>
<dbReference type="GO" id="GO:0005886">
    <property type="term" value="C:plasma membrane"/>
    <property type="evidence" value="ECO:0007669"/>
    <property type="project" value="UniProtKB-SubCell"/>
</dbReference>
<gene>
    <name evidence="9" type="primary">yedZ</name>
    <name evidence="7" type="synonym">msrQ</name>
    <name evidence="9" type="ORF">RG540_CH13320</name>
</gene>
<dbReference type="PANTHER" id="PTHR36964">
    <property type="entry name" value="PROTEIN-METHIONINE-SULFOXIDE REDUCTASE HEME-BINDING SUBUNIT MSRQ"/>
    <property type="match status" value="1"/>
</dbReference>
<evidence type="ECO:0000256" key="7">
    <source>
        <dbReference type="HAMAP-Rule" id="MF_01207"/>
    </source>
</evidence>
<dbReference type="HOGENOM" id="CLU_080662_2_0_5"/>
<comment type="cofactor">
    <cofactor evidence="7">
        <name>heme b</name>
        <dbReference type="ChEBI" id="CHEBI:60344"/>
    </cofactor>
    <text evidence="7">Binds 1 heme b (iron(II)-protoporphyrin IX) group per subunit.</text>
</comment>
<dbReference type="eggNOG" id="COG2717">
    <property type="taxonomic scope" value="Bacteria"/>
</dbReference>
<evidence type="ECO:0000313" key="10">
    <source>
        <dbReference type="Proteomes" id="UP000028181"/>
    </source>
</evidence>
<dbReference type="PATRIC" id="fig|1028800.3.peg.1347"/>
<keyword evidence="7" id="KW-0479">Metal-binding</keyword>
<keyword evidence="5 7" id="KW-0408">Iron</keyword>
<feature type="transmembrane region" description="Helical" evidence="7">
    <location>
        <begin position="152"/>
        <end position="170"/>
    </location>
</feature>
<dbReference type="InterPro" id="IPR022837">
    <property type="entry name" value="MsrQ-like"/>
</dbReference>
<keyword evidence="10" id="KW-1185">Reference proteome</keyword>
<comment type="function">
    <text evidence="7">Part of the MsrPQ system that repairs oxidized periplasmic proteins containing methionine sulfoxide residues (Met-O), using respiratory chain electrons. Thus protects these proteins from oxidative-stress damage caused by reactive species of oxygen and chlorine generated by the host defense mechanisms. MsrPQ is essential for the maintenance of envelope integrity under bleach stress, rescuing a wide series of structurally unrelated periplasmic proteins from methionine oxidation. MsrQ provides electrons for reduction to the reductase catalytic subunit MsrP, using the quinone pool of the respiratory chain.</text>
</comment>
<dbReference type="RefSeq" id="WP_038585866.1">
    <property type="nucleotide sequence ID" value="NZ_HG938353.1"/>
</dbReference>
<dbReference type="HAMAP" id="MF_01207">
    <property type="entry name" value="MsrQ"/>
    <property type="match status" value="1"/>
</dbReference>
<name>A0A068SMK9_NEOGA</name>
<reference evidence="10" key="1">
    <citation type="journal article" date="2014" name="BMC Genomics">
        <title>Genome sequencing of two Neorhizobium galegae strains reveals a noeT gene responsible for the unusual acetylation of the nodulation factors.</title>
        <authorList>
            <person name="Osterman J."/>
            <person name="Marsh J."/>
            <person name="Laine P.K."/>
            <person name="Zeng Z."/>
            <person name="Alatalo E."/>
            <person name="Sullivan J.T."/>
            <person name="Young J.P."/>
            <person name="Thomas-Oates J."/>
            <person name="Paulin L."/>
            <person name="Lindstrom K."/>
        </authorList>
    </citation>
    <scope>NUCLEOTIDE SEQUENCE [LARGE SCALE GENOMIC DNA]</scope>
    <source>
        <strain evidence="10">HAMBI 540</strain>
    </source>
</reference>
<keyword evidence="7" id="KW-1003">Cell membrane</keyword>
<sequence length="221" mass="24751">MASLPALPRRYHKASIWALYVIGLSPAVWYFYLGLTGGLGVNPVKEFEHQLGIWALRFIIATLAITPLRDLAGINWVRYRRAVGLIAFYYVLMHFSVYVSLDLRFDLGAVGGDIAKRPYITIGFACLLMLIPLAVTSNNWSIRKLAQGWNKLHKLIYLIAAGGALHYSLAVKSVTLVPFIHIGLIALLLAYRSLRRPILNWKRANNKPAKPVASQRARQNG</sequence>
<dbReference type="GO" id="GO:0030091">
    <property type="term" value="P:protein repair"/>
    <property type="evidence" value="ECO:0007669"/>
    <property type="project" value="UniProtKB-UniRule"/>
</dbReference>
<comment type="subunit">
    <text evidence="7">Heterodimer of a catalytic subunit (MsrP) and a heme-binding subunit (MsrQ).</text>
</comment>
<feature type="domain" description="Ferric oxidoreductase" evidence="8">
    <location>
        <begin position="51"/>
        <end position="162"/>
    </location>
</feature>
<evidence type="ECO:0000256" key="1">
    <source>
        <dbReference type="ARBA" id="ARBA00004141"/>
    </source>
</evidence>
<dbReference type="Proteomes" id="UP000028181">
    <property type="component" value="Chromosome I"/>
</dbReference>
<feature type="transmembrane region" description="Helical" evidence="7">
    <location>
        <begin position="14"/>
        <end position="32"/>
    </location>
</feature>
<dbReference type="AlphaFoldDB" id="A0A068SMK9"/>
<evidence type="ECO:0000256" key="3">
    <source>
        <dbReference type="ARBA" id="ARBA00022692"/>
    </source>
</evidence>
<keyword evidence="4 7" id="KW-1133">Transmembrane helix</keyword>
<dbReference type="GO" id="GO:0016679">
    <property type="term" value="F:oxidoreductase activity, acting on diphenols and related substances as donors"/>
    <property type="evidence" value="ECO:0007669"/>
    <property type="project" value="TreeGrafter"/>
</dbReference>
<keyword evidence="7" id="KW-0349">Heme</keyword>
<dbReference type="EMBL" id="HG938353">
    <property type="protein sequence ID" value="CDN47512.1"/>
    <property type="molecule type" value="Genomic_DNA"/>
</dbReference>
<proteinExistence type="inferred from homology"/>
<dbReference type="PANTHER" id="PTHR36964:SF1">
    <property type="entry name" value="PROTEIN-METHIONINE-SULFOXIDE REDUCTASE HEME-BINDING SUBUNIT MSRQ"/>
    <property type="match status" value="1"/>
</dbReference>
<keyword evidence="3 7" id="KW-0812">Transmembrane</keyword>
<organism evidence="9 10">
    <name type="scientific">Neorhizobium galegae bv. orientalis str. HAMBI 540</name>
    <dbReference type="NCBI Taxonomy" id="1028800"/>
    <lineage>
        <taxon>Bacteria</taxon>
        <taxon>Pseudomonadati</taxon>
        <taxon>Pseudomonadota</taxon>
        <taxon>Alphaproteobacteria</taxon>
        <taxon>Hyphomicrobiales</taxon>
        <taxon>Rhizobiaceae</taxon>
        <taxon>Rhizobium/Agrobacterium group</taxon>
        <taxon>Neorhizobium</taxon>
    </lineage>
</organism>
<evidence type="ECO:0000256" key="2">
    <source>
        <dbReference type="ARBA" id="ARBA00022448"/>
    </source>
</evidence>
<dbReference type="GeneID" id="24257180"/>
<dbReference type="NCBIfam" id="NF003833">
    <property type="entry name" value="PRK05419.1-5"/>
    <property type="match status" value="1"/>
</dbReference>
<dbReference type="Pfam" id="PF01794">
    <property type="entry name" value="Ferric_reduct"/>
    <property type="match status" value="1"/>
</dbReference>
<dbReference type="KEGG" id="ngg:RG540_CH13320"/>
<keyword evidence="7" id="KW-0285">Flavoprotein</keyword>
<dbReference type="GO" id="GO:0046872">
    <property type="term" value="F:metal ion binding"/>
    <property type="evidence" value="ECO:0007669"/>
    <property type="project" value="UniProtKB-KW"/>
</dbReference>
<evidence type="ECO:0000259" key="8">
    <source>
        <dbReference type="Pfam" id="PF01794"/>
    </source>
</evidence>
<protein>
    <recommendedName>
        <fullName evidence="7">Protein-methionine-sulfoxide reductase heme-binding subunit MsrQ</fullName>
    </recommendedName>
    <alternativeName>
        <fullName evidence="7">Flavocytochrome MsrQ</fullName>
    </alternativeName>
</protein>
<dbReference type="OrthoDB" id="9788328at2"/>
<feature type="transmembrane region" description="Helical" evidence="7">
    <location>
        <begin position="119"/>
        <end position="140"/>
    </location>
</feature>
<feature type="transmembrane region" description="Helical" evidence="7">
    <location>
        <begin position="52"/>
        <end position="70"/>
    </location>
</feature>
<dbReference type="InterPro" id="IPR013130">
    <property type="entry name" value="Fe3_Rdtase_TM_dom"/>
</dbReference>
<accession>A0A068SMK9</accession>
<keyword evidence="6 7" id="KW-0472">Membrane</keyword>
<feature type="transmembrane region" description="Helical" evidence="7">
    <location>
        <begin position="176"/>
        <end position="194"/>
    </location>
</feature>
<evidence type="ECO:0000256" key="5">
    <source>
        <dbReference type="ARBA" id="ARBA00023004"/>
    </source>
</evidence>
<dbReference type="GO" id="GO:0020037">
    <property type="term" value="F:heme binding"/>
    <property type="evidence" value="ECO:0007669"/>
    <property type="project" value="UniProtKB-UniRule"/>
</dbReference>
<feature type="transmembrane region" description="Helical" evidence="7">
    <location>
        <begin position="82"/>
        <end position="99"/>
    </location>
</feature>
<keyword evidence="7" id="KW-0288">FMN</keyword>
<evidence type="ECO:0000313" key="9">
    <source>
        <dbReference type="EMBL" id="CDN47512.1"/>
    </source>
</evidence>
<comment type="similarity">
    <text evidence="7">Belongs to the MsrQ family.</text>
</comment>
<comment type="cofactor">
    <cofactor evidence="7">
        <name>FMN</name>
        <dbReference type="ChEBI" id="CHEBI:58210"/>
    </cofactor>
    <text evidence="7">Binds 1 FMN per subunit.</text>
</comment>
<evidence type="ECO:0000256" key="4">
    <source>
        <dbReference type="ARBA" id="ARBA00022989"/>
    </source>
</evidence>
<comment type="subcellular location">
    <subcellularLocation>
        <location evidence="7">Cell membrane</location>
        <topology evidence="7">Multi-pass membrane protein</topology>
    </subcellularLocation>
    <subcellularLocation>
        <location evidence="1">Membrane</location>
        <topology evidence="1">Multi-pass membrane protein</topology>
    </subcellularLocation>
</comment>
<evidence type="ECO:0000256" key="6">
    <source>
        <dbReference type="ARBA" id="ARBA00023136"/>
    </source>
</evidence>
<keyword evidence="7" id="KW-0249">Electron transport</keyword>
<dbReference type="GO" id="GO:0009055">
    <property type="term" value="F:electron transfer activity"/>
    <property type="evidence" value="ECO:0007669"/>
    <property type="project" value="UniProtKB-UniRule"/>
</dbReference>